<reference evidence="3" key="1">
    <citation type="submission" date="2020-05" db="EMBL/GenBank/DDBJ databases">
        <authorList>
            <person name="Zhu T."/>
            <person name="Keshari N."/>
            <person name="Lu X."/>
        </authorList>
    </citation>
    <scope>NUCLEOTIDE SEQUENCE</scope>
    <source>
        <strain evidence="3">NK1-22</strain>
    </source>
</reference>
<accession>A0AA97BD25</accession>
<organism evidence="3">
    <name type="scientific">Thermoleptolyngbya oregonensis NK1-22</name>
    <dbReference type="NCBI Taxonomy" id="2547457"/>
    <lineage>
        <taxon>Bacteria</taxon>
        <taxon>Bacillati</taxon>
        <taxon>Cyanobacteriota</taxon>
        <taxon>Cyanophyceae</taxon>
        <taxon>Oculatellales</taxon>
        <taxon>Oculatellaceae</taxon>
        <taxon>Thermoleptolyngbya</taxon>
    </lineage>
</organism>
<dbReference type="GO" id="GO:0016779">
    <property type="term" value="F:nucleotidyltransferase activity"/>
    <property type="evidence" value="ECO:0007669"/>
    <property type="project" value="InterPro"/>
</dbReference>
<feature type="domain" description="Polymerase nucleotidyl transferase" evidence="2">
    <location>
        <begin position="23"/>
        <end position="58"/>
    </location>
</feature>
<feature type="region of interest" description="Disordered" evidence="1">
    <location>
        <begin position="85"/>
        <end position="108"/>
    </location>
</feature>
<protein>
    <recommendedName>
        <fullName evidence="2">Polymerase nucleotidyl transferase domain-containing protein</fullName>
    </recommendedName>
</protein>
<dbReference type="RefSeq" id="WP_316786406.1">
    <property type="nucleotide sequence ID" value="NZ_CP053540.1"/>
</dbReference>
<dbReference type="Pfam" id="PF01909">
    <property type="entry name" value="NTP_transf_2"/>
    <property type="match status" value="1"/>
</dbReference>
<dbReference type="KEGG" id="tog:HNI00_11915"/>
<gene>
    <name evidence="3" type="ORF">HNI00_11915</name>
</gene>
<dbReference type="SUPFAM" id="SSF81301">
    <property type="entry name" value="Nucleotidyltransferase"/>
    <property type="match status" value="1"/>
</dbReference>
<dbReference type="InterPro" id="IPR002934">
    <property type="entry name" value="Polymerase_NTP_transf_dom"/>
</dbReference>
<sequence length="108" mass="11927">MSDCAIAPALSLMIDLPMGQIVEFCDRWQVVEFALFGSVLREDFRPDSDIDVMVQFHAYATLKKSRCGCRQIANYARSLARYPGGTQNGRDRFGAANSAFGGDRLSSP</sequence>
<dbReference type="InterPro" id="IPR043519">
    <property type="entry name" value="NT_sf"/>
</dbReference>
<evidence type="ECO:0000259" key="2">
    <source>
        <dbReference type="Pfam" id="PF01909"/>
    </source>
</evidence>
<dbReference type="Gene3D" id="3.30.460.10">
    <property type="entry name" value="Beta Polymerase, domain 2"/>
    <property type="match status" value="1"/>
</dbReference>
<dbReference type="CDD" id="cd05403">
    <property type="entry name" value="NT_KNTase_like"/>
    <property type="match status" value="1"/>
</dbReference>
<proteinExistence type="predicted"/>
<evidence type="ECO:0000256" key="1">
    <source>
        <dbReference type="SAM" id="MobiDB-lite"/>
    </source>
</evidence>
<evidence type="ECO:0000313" key="3">
    <source>
        <dbReference type="EMBL" id="WOB43779.1"/>
    </source>
</evidence>
<dbReference type="AlphaFoldDB" id="A0AA97BD25"/>
<name>A0AA97BD25_9CYAN</name>
<dbReference type="EMBL" id="CP053540">
    <property type="protein sequence ID" value="WOB43779.1"/>
    <property type="molecule type" value="Genomic_DNA"/>
</dbReference>